<keyword evidence="1 2" id="KW-0694">RNA-binding</keyword>
<sequence length="114" mass="12245">MSSSPPAAKSSLGPTTLNGASLRHLRALGHDLKPTVMLGKEGLTDALVQAAGAALLTHELIKVKILSEAPVDRHETATELAARTKSTMVQVLGRTILLYRRHPKKPKIVLPRTK</sequence>
<dbReference type="InterPro" id="IPR035920">
    <property type="entry name" value="YhbY-like_sf"/>
</dbReference>
<dbReference type="Proteomes" id="UP001379533">
    <property type="component" value="Chromosome"/>
</dbReference>
<gene>
    <name evidence="4" type="ORF">LZC95_08665</name>
</gene>
<dbReference type="RefSeq" id="WP_394847523.1">
    <property type="nucleotide sequence ID" value="NZ_CP089982.1"/>
</dbReference>
<dbReference type="PROSITE" id="PS51295">
    <property type="entry name" value="CRM"/>
    <property type="match status" value="1"/>
</dbReference>
<dbReference type="Pfam" id="PF01985">
    <property type="entry name" value="CRS1_YhbY"/>
    <property type="match status" value="1"/>
</dbReference>
<dbReference type="PANTHER" id="PTHR40065:SF3">
    <property type="entry name" value="RNA-BINDING PROTEIN YHBY"/>
    <property type="match status" value="1"/>
</dbReference>
<dbReference type="SMART" id="SM01103">
    <property type="entry name" value="CRS1_YhbY"/>
    <property type="match status" value="1"/>
</dbReference>
<dbReference type="SUPFAM" id="SSF75471">
    <property type="entry name" value="YhbY-like"/>
    <property type="match status" value="1"/>
</dbReference>
<proteinExistence type="predicted"/>
<evidence type="ECO:0000313" key="4">
    <source>
        <dbReference type="EMBL" id="WXA96908.1"/>
    </source>
</evidence>
<dbReference type="EMBL" id="CP089982">
    <property type="protein sequence ID" value="WXA96908.1"/>
    <property type="molecule type" value="Genomic_DNA"/>
</dbReference>
<reference evidence="4 5" key="1">
    <citation type="submission" date="2021-12" db="EMBL/GenBank/DDBJ databases">
        <title>Discovery of the Pendulisporaceae a myxobacterial family with distinct sporulation behavior and unique specialized metabolism.</title>
        <authorList>
            <person name="Garcia R."/>
            <person name="Popoff A."/>
            <person name="Bader C.D."/>
            <person name="Loehr J."/>
            <person name="Walesch S."/>
            <person name="Walt C."/>
            <person name="Boldt J."/>
            <person name="Bunk B."/>
            <person name="Haeckl F.J.F.P.J."/>
            <person name="Gunesch A.P."/>
            <person name="Birkelbach J."/>
            <person name="Nuebel U."/>
            <person name="Pietschmann T."/>
            <person name="Bach T."/>
            <person name="Mueller R."/>
        </authorList>
    </citation>
    <scope>NUCLEOTIDE SEQUENCE [LARGE SCALE GENOMIC DNA]</scope>
    <source>
        <strain evidence="4 5">MSr12523</strain>
    </source>
</reference>
<evidence type="ECO:0000256" key="2">
    <source>
        <dbReference type="PROSITE-ProRule" id="PRU00626"/>
    </source>
</evidence>
<feature type="domain" description="CRM" evidence="3">
    <location>
        <begin position="15"/>
        <end position="111"/>
    </location>
</feature>
<name>A0ABZ2KHW6_9BACT</name>
<dbReference type="InterPro" id="IPR001890">
    <property type="entry name" value="RNA-binding_CRM"/>
</dbReference>
<keyword evidence="5" id="KW-1185">Reference proteome</keyword>
<evidence type="ECO:0000256" key="1">
    <source>
        <dbReference type="ARBA" id="ARBA00022884"/>
    </source>
</evidence>
<dbReference type="Gene3D" id="3.30.110.60">
    <property type="entry name" value="YhbY-like"/>
    <property type="match status" value="1"/>
</dbReference>
<protein>
    <submittedName>
        <fullName evidence="4">YhbY family RNA-binding protein</fullName>
    </submittedName>
</protein>
<dbReference type="InterPro" id="IPR051925">
    <property type="entry name" value="RNA-binding_domain"/>
</dbReference>
<evidence type="ECO:0000259" key="3">
    <source>
        <dbReference type="PROSITE" id="PS51295"/>
    </source>
</evidence>
<accession>A0ABZ2KHW6</accession>
<dbReference type="PANTHER" id="PTHR40065">
    <property type="entry name" value="RNA-BINDING PROTEIN YHBY"/>
    <property type="match status" value="1"/>
</dbReference>
<evidence type="ECO:0000313" key="5">
    <source>
        <dbReference type="Proteomes" id="UP001379533"/>
    </source>
</evidence>
<organism evidence="4 5">
    <name type="scientific">Pendulispora brunnea</name>
    <dbReference type="NCBI Taxonomy" id="2905690"/>
    <lineage>
        <taxon>Bacteria</taxon>
        <taxon>Pseudomonadati</taxon>
        <taxon>Myxococcota</taxon>
        <taxon>Myxococcia</taxon>
        <taxon>Myxococcales</taxon>
        <taxon>Sorangiineae</taxon>
        <taxon>Pendulisporaceae</taxon>
        <taxon>Pendulispora</taxon>
    </lineage>
</organism>